<dbReference type="AlphaFoldDB" id="F9ZXA0"/>
<reference key="2">
    <citation type="submission" date="2011-05" db="EMBL/GenBank/DDBJ databases">
        <title>Complete genome sequence of the aerobic marine methanotroph Methylomonas methanica MC09.</title>
        <authorList>
            <person name="Boden R."/>
            <person name="Cunliffe M."/>
            <person name="Scanlan J."/>
            <person name="Moussard H."/>
            <person name="Kits K.D."/>
            <person name="Klotz M."/>
            <person name="Jetten M."/>
            <person name="Vuilleumier S."/>
            <person name="Han J."/>
            <person name="Peters L."/>
            <person name="Mikhailova N."/>
            <person name="Teshima H."/>
            <person name="Tapia R."/>
            <person name="Kyrpides N."/>
            <person name="Ivanova N."/>
            <person name="Pagani I."/>
            <person name="Cheng J.-F."/>
            <person name="Goodwin L."/>
            <person name="Han C."/>
            <person name="Hauser L."/>
            <person name="Land M."/>
            <person name="Lapidus A."/>
            <person name="Lucas S."/>
            <person name="Pitluck S."/>
            <person name="Woyke T."/>
            <person name="Stein L.Y."/>
            <person name="Murrell C."/>
        </authorList>
    </citation>
    <scope>NUCLEOTIDE SEQUENCE</scope>
    <source>
        <strain>MC09</strain>
    </source>
</reference>
<name>F9ZXA0_METMM</name>
<reference evidence="1 2" key="1">
    <citation type="journal article" date="2011" name="J. Bacteriol.">
        <title>Complete Genome Sequence of the Aerobic Marine Methanotroph Methylomonas methanica MC09.</title>
        <authorList>
            <person name="Boden R."/>
            <person name="Cunliffe M."/>
            <person name="Scanlan J."/>
            <person name="Moussard H."/>
            <person name="Kits K.D."/>
            <person name="Klotz M.G."/>
            <person name="Jetten M.S."/>
            <person name="Vuilleumier S."/>
            <person name="Han J."/>
            <person name="Peters L."/>
            <person name="Mikhailova N."/>
            <person name="Teshima H."/>
            <person name="Tapia R."/>
            <person name="Kyrpides N."/>
            <person name="Ivanova N."/>
            <person name="Pagani I."/>
            <person name="Cheng J.F."/>
            <person name="Goodwin L."/>
            <person name="Han C."/>
            <person name="Hauser L."/>
            <person name="Land M.L."/>
            <person name="Lapidus A."/>
            <person name="Lucas S."/>
            <person name="Pitluck S."/>
            <person name="Woyke T."/>
            <person name="Stein L."/>
            <person name="Murrell J.C."/>
        </authorList>
    </citation>
    <scope>NUCLEOTIDE SEQUENCE [LARGE SCALE GENOMIC DNA]</scope>
    <source>
        <strain evidence="1 2">MC09</strain>
    </source>
</reference>
<sequence length="39" mass="4627">MQNIEPNVLMQQPIVELLRKVIHQHLNNLLKSIAFNKFN</sequence>
<dbReference type="EMBL" id="CP002738">
    <property type="protein sequence ID" value="AEF99710.1"/>
    <property type="molecule type" value="Genomic_DNA"/>
</dbReference>
<evidence type="ECO:0000313" key="1">
    <source>
        <dbReference type="EMBL" id="AEF99710.1"/>
    </source>
</evidence>
<gene>
    <name evidence="1" type="ordered locus">Metme_1284</name>
</gene>
<organism evidence="1 2">
    <name type="scientific">Methylomonas methanica (strain DSM 25384 / MC09)</name>
    <dbReference type="NCBI Taxonomy" id="857087"/>
    <lineage>
        <taxon>Bacteria</taxon>
        <taxon>Pseudomonadati</taxon>
        <taxon>Pseudomonadota</taxon>
        <taxon>Gammaproteobacteria</taxon>
        <taxon>Methylococcales</taxon>
        <taxon>Methylococcaceae</taxon>
        <taxon>Methylomonas</taxon>
    </lineage>
</organism>
<accession>F9ZXA0</accession>
<evidence type="ECO:0000313" key="2">
    <source>
        <dbReference type="Proteomes" id="UP000008888"/>
    </source>
</evidence>
<proteinExistence type="predicted"/>
<reference evidence="2" key="3">
    <citation type="submission" date="2011-05" db="EMBL/GenBank/DDBJ databases">
        <title>Complete sequence of Methylomonas methanica MC09.</title>
        <authorList>
            <consortium name="US DOE Joint Genome Institute"/>
            <person name="Lucas S."/>
            <person name="Han J."/>
            <person name="Lapidus A."/>
            <person name="Cheng J.-F."/>
            <person name="Goodwin L."/>
            <person name="Pitluck S."/>
            <person name="Peters L."/>
            <person name="Mikhailova N."/>
            <person name="Teshima H."/>
            <person name="Han C."/>
            <person name="Tapia R."/>
            <person name="Land M."/>
            <person name="Hauser L."/>
            <person name="Kyrpides N."/>
            <person name="Ivanova N."/>
            <person name="Pagani I."/>
            <person name="Stein L."/>
            <person name="Woyke T."/>
        </authorList>
    </citation>
    <scope>NUCLEOTIDE SEQUENCE [LARGE SCALE GENOMIC DNA]</scope>
    <source>
        <strain evidence="2">MC09</strain>
    </source>
</reference>
<dbReference type="HOGENOM" id="CLU_3312579_0_0_6"/>
<dbReference type="KEGG" id="mmt:Metme_1284"/>
<protein>
    <submittedName>
        <fullName evidence="1">Uncharacterized protein</fullName>
    </submittedName>
</protein>
<dbReference type="Proteomes" id="UP000008888">
    <property type="component" value="Chromosome"/>
</dbReference>
<keyword evidence="2" id="KW-1185">Reference proteome</keyword>